<reference evidence="1 2" key="1">
    <citation type="submission" date="2018-05" db="EMBL/GenBank/DDBJ databases">
        <title>Marinilabilia rubrum sp. nov., isolated from saltern sediment.</title>
        <authorList>
            <person name="Zhang R."/>
        </authorList>
    </citation>
    <scope>NUCLEOTIDE SEQUENCE [LARGE SCALE GENOMIC DNA]</scope>
    <source>
        <strain evidence="1 2">WTE16</strain>
    </source>
</reference>
<dbReference type="Gene3D" id="3.90.280.10">
    <property type="entry name" value="PEBP-like"/>
    <property type="match status" value="1"/>
</dbReference>
<dbReference type="RefSeq" id="WP_109264514.1">
    <property type="nucleotide sequence ID" value="NZ_QEWP01000007.1"/>
</dbReference>
<dbReference type="InterPro" id="IPR005247">
    <property type="entry name" value="YbhB_YbcL/LppC-like"/>
</dbReference>
<evidence type="ECO:0000313" key="2">
    <source>
        <dbReference type="Proteomes" id="UP000244956"/>
    </source>
</evidence>
<dbReference type="OrthoDB" id="9797506at2"/>
<comment type="caution">
    <text evidence="1">The sequence shown here is derived from an EMBL/GenBank/DDBJ whole genome shotgun (WGS) entry which is preliminary data.</text>
</comment>
<dbReference type="PANTHER" id="PTHR30289:SF1">
    <property type="entry name" value="PEBP (PHOSPHATIDYLETHANOLAMINE-BINDING PROTEIN) FAMILY PROTEIN"/>
    <property type="match status" value="1"/>
</dbReference>
<name>A0A2U2B8X7_9BACT</name>
<dbReference type="SUPFAM" id="SSF49777">
    <property type="entry name" value="PEBP-like"/>
    <property type="match status" value="1"/>
</dbReference>
<proteinExistence type="predicted"/>
<dbReference type="PANTHER" id="PTHR30289">
    <property type="entry name" value="UNCHARACTERIZED PROTEIN YBCL-RELATED"/>
    <property type="match status" value="1"/>
</dbReference>
<keyword evidence="2" id="KW-1185">Reference proteome</keyword>
<dbReference type="InterPro" id="IPR036610">
    <property type="entry name" value="PEBP-like_sf"/>
</dbReference>
<dbReference type="EMBL" id="QEWP01000007">
    <property type="protein sequence ID" value="PWD99518.1"/>
    <property type="molecule type" value="Genomic_DNA"/>
</dbReference>
<dbReference type="CDD" id="cd00865">
    <property type="entry name" value="PEBP_bact_arch"/>
    <property type="match status" value="1"/>
</dbReference>
<dbReference type="InterPro" id="IPR008914">
    <property type="entry name" value="PEBP"/>
</dbReference>
<dbReference type="AlphaFoldDB" id="A0A2U2B8X7"/>
<accession>A0A2U2B8X7</accession>
<protein>
    <submittedName>
        <fullName evidence="1">YbhB/YbcL family Raf kinase inhibitor-like protein</fullName>
    </submittedName>
</protein>
<evidence type="ECO:0000313" key="1">
    <source>
        <dbReference type="EMBL" id="PWD99518.1"/>
    </source>
</evidence>
<dbReference type="NCBIfam" id="TIGR00481">
    <property type="entry name" value="YbhB/YbcL family Raf kinase inhibitor-like protein"/>
    <property type="match status" value="1"/>
</dbReference>
<organism evidence="1 2">
    <name type="scientific">Marinilabilia rubra</name>
    <dbReference type="NCBI Taxonomy" id="2162893"/>
    <lineage>
        <taxon>Bacteria</taxon>
        <taxon>Pseudomonadati</taxon>
        <taxon>Bacteroidota</taxon>
        <taxon>Bacteroidia</taxon>
        <taxon>Marinilabiliales</taxon>
        <taxon>Marinilabiliaceae</taxon>
        <taxon>Marinilabilia</taxon>
    </lineage>
</organism>
<dbReference type="Proteomes" id="UP000244956">
    <property type="component" value="Unassembled WGS sequence"/>
</dbReference>
<dbReference type="Pfam" id="PF01161">
    <property type="entry name" value="PBP"/>
    <property type="match status" value="1"/>
</dbReference>
<gene>
    <name evidence="1" type="ORF">DDZ16_10980</name>
</gene>
<sequence>MAFNITTTAFENAKAIPKDHTCDGEDLSPRIRWDGEPKGTVSFALIMEDPDAPGGTFCHWIVYNLPPDCHELEKIIPKKKHLDNEAIQGKNDFGKIGYNGPCPPPGTEHRYFFRIFALKKKLPPEGINSLEEFYSAIDGSKLDEAEYMGKYYRNK</sequence>